<organism evidence="2 3">
    <name type="scientific">Geodia barretti</name>
    <name type="common">Barrett's horny sponge</name>
    <dbReference type="NCBI Taxonomy" id="519541"/>
    <lineage>
        <taxon>Eukaryota</taxon>
        <taxon>Metazoa</taxon>
        <taxon>Porifera</taxon>
        <taxon>Demospongiae</taxon>
        <taxon>Heteroscleromorpha</taxon>
        <taxon>Tetractinellida</taxon>
        <taxon>Astrophorina</taxon>
        <taxon>Geodiidae</taxon>
        <taxon>Geodia</taxon>
    </lineage>
</organism>
<dbReference type="EMBL" id="CASHTH010000074">
    <property type="protein sequence ID" value="CAI7990429.1"/>
    <property type="molecule type" value="Genomic_DNA"/>
</dbReference>
<feature type="region of interest" description="Disordered" evidence="1">
    <location>
        <begin position="308"/>
        <end position="338"/>
    </location>
</feature>
<feature type="region of interest" description="Disordered" evidence="1">
    <location>
        <begin position="139"/>
        <end position="236"/>
    </location>
</feature>
<feature type="compositionally biased region" description="Low complexity" evidence="1">
    <location>
        <begin position="222"/>
        <end position="236"/>
    </location>
</feature>
<name>A0AA35QSX7_GEOBA</name>
<comment type="caution">
    <text evidence="2">The sequence shown here is derived from an EMBL/GenBank/DDBJ whole genome shotgun (WGS) entry which is preliminary data.</text>
</comment>
<accession>A0AA35QSX7</accession>
<gene>
    <name evidence="2" type="ORF">GBAR_LOCUS487</name>
</gene>
<evidence type="ECO:0000256" key="1">
    <source>
        <dbReference type="SAM" id="MobiDB-lite"/>
    </source>
</evidence>
<feature type="region of interest" description="Disordered" evidence="1">
    <location>
        <begin position="1"/>
        <end position="65"/>
    </location>
</feature>
<proteinExistence type="predicted"/>
<evidence type="ECO:0000313" key="3">
    <source>
        <dbReference type="Proteomes" id="UP001174909"/>
    </source>
</evidence>
<dbReference type="AlphaFoldDB" id="A0AA35QSX7"/>
<reference evidence="2" key="1">
    <citation type="submission" date="2023-03" db="EMBL/GenBank/DDBJ databases">
        <authorList>
            <person name="Steffen K."/>
            <person name="Cardenas P."/>
        </authorList>
    </citation>
    <scope>NUCLEOTIDE SEQUENCE</scope>
</reference>
<evidence type="ECO:0000313" key="2">
    <source>
        <dbReference type="EMBL" id="CAI7990429.1"/>
    </source>
</evidence>
<protein>
    <submittedName>
        <fullName evidence="2">Uncharacterized protein</fullName>
    </submittedName>
</protein>
<keyword evidence="3" id="KW-1185">Reference proteome</keyword>
<feature type="compositionally biased region" description="Low complexity" evidence="1">
    <location>
        <begin position="189"/>
        <end position="207"/>
    </location>
</feature>
<feature type="compositionally biased region" description="Polar residues" evidence="1">
    <location>
        <begin position="22"/>
        <end position="31"/>
    </location>
</feature>
<sequence>MTTAPSPLVGVGGGGSLDSDPYSTSPHTKSLPQPIGRPERTGSTSSDSFQRAVGAEVKSKSLEDEGQVYIRKQMQLIDADTSLDESEKQRRKQNLLRLSLGAVGAGVSPEAVPPLSHSLPSSVSDALEAMGMEDLNLEDLDSGSLRDDPQEQMLSGGILGQSPVAHGFMQSLQQHHHHHHSGSHPLPYSTPLGPLSPYGPSSSSHHTGLPQHMHAMGAGGYSPSSTPPSFHSSGPPSAFLHGPPQRISSQGLPAGSGEGVPLPYQTRLHVWGGAGVASRQVRVLCGHLERRAASVTAESGLVAGLMETGQGGLRGLEEGGRGGGRSSQNGEREQSEEN</sequence>
<dbReference type="Proteomes" id="UP001174909">
    <property type="component" value="Unassembled WGS sequence"/>
</dbReference>